<dbReference type="EMBL" id="MK071998">
    <property type="protein sequence ID" value="AYV76844.1"/>
    <property type="molecule type" value="Genomic_DNA"/>
</dbReference>
<accession>A0A3G4ZR77</accession>
<reference evidence="2" key="1">
    <citation type="submission" date="2018-10" db="EMBL/GenBank/DDBJ databases">
        <title>Hidden diversity of soil giant viruses.</title>
        <authorList>
            <person name="Schulz F."/>
            <person name="Alteio L."/>
            <person name="Goudeau D."/>
            <person name="Ryan E.M."/>
            <person name="Malmstrom R.R."/>
            <person name="Blanchard J."/>
            <person name="Woyke T."/>
        </authorList>
    </citation>
    <scope>NUCLEOTIDE SEQUENCE</scope>
    <source>
        <strain evidence="2">BAV1</strain>
    </source>
</reference>
<protein>
    <submittedName>
        <fullName evidence="2">Uncharacterized protein</fullName>
    </submittedName>
</protein>
<keyword evidence="1" id="KW-0175">Coiled coil</keyword>
<feature type="coiled-coil region" evidence="1">
    <location>
        <begin position="24"/>
        <end position="51"/>
    </location>
</feature>
<organism evidence="2">
    <name type="scientific">Barrevirus sp</name>
    <dbReference type="NCBI Taxonomy" id="2487763"/>
    <lineage>
        <taxon>Viruses</taxon>
        <taxon>Varidnaviria</taxon>
        <taxon>Bamfordvirae</taxon>
        <taxon>Nucleocytoviricota</taxon>
        <taxon>Megaviricetes</taxon>
        <taxon>Imitervirales</taxon>
        <taxon>Mimiviridae</taxon>
        <taxon>Klosneuvirinae</taxon>
    </lineage>
</organism>
<name>A0A3G4ZR77_9VIRU</name>
<evidence type="ECO:0000256" key="1">
    <source>
        <dbReference type="SAM" id="Coils"/>
    </source>
</evidence>
<sequence>MECYDVYQTYGDSNDELIKILSEMPEGSEQMDKLREQIKKEDEEAEKNKCIIS</sequence>
<gene>
    <name evidence="2" type="ORF">Barrevirus1_66</name>
</gene>
<evidence type="ECO:0000313" key="2">
    <source>
        <dbReference type="EMBL" id="AYV76844.1"/>
    </source>
</evidence>
<proteinExistence type="predicted"/>